<reference evidence="3" key="1">
    <citation type="submission" date="2019-12" db="EMBL/GenBank/DDBJ databases">
        <title>An insight into the sialome of adult female Ixodes ricinus ticks feeding for 6 days.</title>
        <authorList>
            <person name="Perner J."/>
            <person name="Ribeiro J.M.C."/>
        </authorList>
    </citation>
    <scope>NUCLEOTIDE SEQUENCE</scope>
    <source>
        <strain evidence="3">Semi-engorged</strain>
        <tissue evidence="3">Salivary glands</tissue>
    </source>
</reference>
<feature type="chain" id="PRO_5025606248" evidence="2">
    <location>
        <begin position="22"/>
        <end position="216"/>
    </location>
</feature>
<sequence>MKTLVGALVFFSFILFSSVKSNPGRTLKSRNGPEKKIITVAYLLDENDFDSKDANMGSDVEKWLQKVNKKAQEELKKAVGVSIELEITAINGTSEELSRRLKAWDNRGHVYGGWILGFVKAEFMNRTAKPNIACVLTKHTIYNDFESGMLAYSVHQSLCVSMVPMLLTYKAEEADESGKRLSELIQNGTRTDLKTALNGCNKGRRSPRKRPLHHSQ</sequence>
<accession>A0A6B0V2E5</accession>
<evidence type="ECO:0000256" key="1">
    <source>
        <dbReference type="SAM" id="MobiDB-lite"/>
    </source>
</evidence>
<name>A0A6B0V2E5_IXORI</name>
<proteinExistence type="predicted"/>
<dbReference type="EMBL" id="GIFC01014350">
    <property type="protein sequence ID" value="MXU96433.1"/>
    <property type="molecule type" value="Transcribed_RNA"/>
</dbReference>
<dbReference type="AlphaFoldDB" id="A0A6B0V2E5"/>
<evidence type="ECO:0000313" key="3">
    <source>
        <dbReference type="EMBL" id="MXU96433.1"/>
    </source>
</evidence>
<organism evidence="3">
    <name type="scientific">Ixodes ricinus</name>
    <name type="common">Common tick</name>
    <name type="synonym">Acarus ricinus</name>
    <dbReference type="NCBI Taxonomy" id="34613"/>
    <lineage>
        <taxon>Eukaryota</taxon>
        <taxon>Metazoa</taxon>
        <taxon>Ecdysozoa</taxon>
        <taxon>Arthropoda</taxon>
        <taxon>Chelicerata</taxon>
        <taxon>Arachnida</taxon>
        <taxon>Acari</taxon>
        <taxon>Parasitiformes</taxon>
        <taxon>Ixodida</taxon>
        <taxon>Ixodoidea</taxon>
        <taxon>Ixodidae</taxon>
        <taxon>Ixodinae</taxon>
        <taxon>Ixodes</taxon>
    </lineage>
</organism>
<feature type="compositionally biased region" description="Basic residues" evidence="1">
    <location>
        <begin position="202"/>
        <end position="216"/>
    </location>
</feature>
<feature type="region of interest" description="Disordered" evidence="1">
    <location>
        <begin position="195"/>
        <end position="216"/>
    </location>
</feature>
<keyword evidence="2" id="KW-0732">Signal</keyword>
<protein>
    <submittedName>
        <fullName evidence="3">Putative lipocalin</fullName>
    </submittedName>
</protein>
<feature type="signal peptide" evidence="2">
    <location>
        <begin position="1"/>
        <end position="21"/>
    </location>
</feature>
<evidence type="ECO:0000256" key="2">
    <source>
        <dbReference type="SAM" id="SignalP"/>
    </source>
</evidence>